<evidence type="ECO:0000256" key="1">
    <source>
        <dbReference type="SAM" id="SignalP"/>
    </source>
</evidence>
<keyword evidence="3" id="KW-1185">Reference proteome</keyword>
<evidence type="ECO:0008006" key="4">
    <source>
        <dbReference type="Google" id="ProtNLM"/>
    </source>
</evidence>
<organism evidence="2 3">
    <name type="scientific">Pseudoalteromonas ruthenica</name>
    <dbReference type="NCBI Taxonomy" id="151081"/>
    <lineage>
        <taxon>Bacteria</taxon>
        <taxon>Pseudomonadati</taxon>
        <taxon>Pseudomonadota</taxon>
        <taxon>Gammaproteobacteria</taxon>
        <taxon>Alteromonadales</taxon>
        <taxon>Pseudoalteromonadaceae</taxon>
        <taxon>Pseudoalteromonas</taxon>
    </lineage>
</organism>
<feature type="signal peptide" evidence="1">
    <location>
        <begin position="1"/>
        <end position="24"/>
    </location>
</feature>
<comment type="caution">
    <text evidence="2">The sequence shown here is derived from an EMBL/GenBank/DDBJ whole genome shotgun (WGS) entry which is preliminary data.</text>
</comment>
<accession>A0A0F4PZN4</accession>
<feature type="chain" id="PRO_5002475060" description="Cytochrome c family protein" evidence="1">
    <location>
        <begin position="25"/>
        <end position="486"/>
    </location>
</feature>
<sequence>MKTPAALALLSSSLLTFSSPNSVAASSDDFNDQHCQAPQSWQSFKSITMPDGNDFNSSSNCEFHAWSWQMFMWLMQEDPHNSGQPRFLGFETPYDLLGVENRESLLPRMAKSSDAKALDEYLQAGTEGLLVDRQGKPVYYSQYLNPEFVDFISEHDLTNYKSVQKIDPSLSFDINVAEFKASWKIVDATTANSGQYFVTRQPVYKLVNKGGQIVVDITQQSNEYLALVGFHIAGVVKGHPEMIWATFEHKDNAPNVCSKPQNSYDDPCPVVQNIDPNQIVSERDWTFYSANTKYKECNLNYSVSGRLTLDEKSQTLSPSTQVCRRYAWGNDATQATFKAPTNIRVVQQLNHSVDDLLASKDFALPQDRQWLKNYFEVSAIWFAQANALKPGQTLATNVDDKGQQLLIGGLHLSNATIETFTQTQSTMDNCFRCHNSSQRFPPNGSHKLSPLKPTNLNISHAFMNMYFWDQEMKQYVKENLAKKGEK</sequence>
<name>A0A0F4PZN4_9GAMM</name>
<dbReference type="PATRIC" id="fig|151081.8.peg.328"/>
<dbReference type="RefSeq" id="WP_045978246.1">
    <property type="nucleotide sequence ID" value="NZ_JXXY01000001.1"/>
</dbReference>
<keyword evidence="1" id="KW-0732">Signal</keyword>
<proteinExistence type="predicted"/>
<dbReference type="AlphaFoldDB" id="A0A0F4PZN4"/>
<dbReference type="EMBL" id="JXXZ01000012">
    <property type="protein sequence ID" value="KJY97504.1"/>
    <property type="molecule type" value="Genomic_DNA"/>
</dbReference>
<protein>
    <recommendedName>
        <fullName evidence="4">Cytochrome c family protein</fullName>
    </recommendedName>
</protein>
<gene>
    <name evidence="2" type="ORF">TW72_14455</name>
</gene>
<dbReference type="GeneID" id="58229698"/>
<dbReference type="Proteomes" id="UP000033664">
    <property type="component" value="Unassembled WGS sequence"/>
</dbReference>
<reference evidence="2 3" key="1">
    <citation type="journal article" date="2015" name="BMC Genomics">
        <title>Genome mining reveals unlocked bioactive potential of marine Gram-negative bacteria.</title>
        <authorList>
            <person name="Machado H."/>
            <person name="Sonnenschein E.C."/>
            <person name="Melchiorsen J."/>
            <person name="Gram L."/>
        </authorList>
    </citation>
    <scope>NUCLEOTIDE SEQUENCE [LARGE SCALE GENOMIC DNA]</scope>
    <source>
        <strain evidence="2 3">S3137</strain>
    </source>
</reference>
<dbReference type="OrthoDB" id="280897at2"/>
<evidence type="ECO:0000313" key="3">
    <source>
        <dbReference type="Proteomes" id="UP000033664"/>
    </source>
</evidence>
<evidence type="ECO:0000313" key="2">
    <source>
        <dbReference type="EMBL" id="KJY97504.1"/>
    </source>
</evidence>